<dbReference type="InterPro" id="IPR029058">
    <property type="entry name" value="AB_hydrolase_fold"/>
</dbReference>
<protein>
    <recommendedName>
        <fullName evidence="1">Dienelactone hydrolase domain-containing protein</fullName>
    </recommendedName>
</protein>
<evidence type="ECO:0000313" key="2">
    <source>
        <dbReference type="EMBL" id="KIZ07756.1"/>
    </source>
</evidence>
<reference evidence="2 3" key="1">
    <citation type="journal article" date="2013" name="BMC Genomics">
        <title>Reconstruction of the lipid metabolism for the microalga Monoraphidium neglectum from its genome sequence reveals characteristics suitable for biofuel production.</title>
        <authorList>
            <person name="Bogen C."/>
            <person name="Al-Dilaimi A."/>
            <person name="Albersmeier A."/>
            <person name="Wichmann J."/>
            <person name="Grundmann M."/>
            <person name="Rupp O."/>
            <person name="Lauersen K.J."/>
            <person name="Blifernez-Klassen O."/>
            <person name="Kalinowski J."/>
            <person name="Goesmann A."/>
            <person name="Mussgnug J.H."/>
            <person name="Kruse O."/>
        </authorList>
    </citation>
    <scope>NUCLEOTIDE SEQUENCE [LARGE SCALE GENOMIC DNA]</scope>
    <source>
        <strain evidence="2 3">SAG 48.87</strain>
    </source>
</reference>
<keyword evidence="3" id="KW-1185">Reference proteome</keyword>
<proteinExistence type="predicted"/>
<dbReference type="InterPro" id="IPR002925">
    <property type="entry name" value="Dienelactn_hydro"/>
</dbReference>
<dbReference type="AlphaFoldDB" id="A0A0D2NUI3"/>
<dbReference type="KEGG" id="mng:MNEG_0201"/>
<gene>
    <name evidence="2" type="ORF">MNEG_0201</name>
</gene>
<name>A0A0D2NUI3_9CHLO</name>
<dbReference type="STRING" id="145388.A0A0D2NUI3"/>
<dbReference type="RefSeq" id="XP_013906775.1">
    <property type="nucleotide sequence ID" value="XM_014051321.1"/>
</dbReference>
<evidence type="ECO:0000313" key="3">
    <source>
        <dbReference type="Proteomes" id="UP000054498"/>
    </source>
</evidence>
<dbReference type="Proteomes" id="UP000054498">
    <property type="component" value="Unassembled WGS sequence"/>
</dbReference>
<dbReference type="Pfam" id="PF01738">
    <property type="entry name" value="DLH"/>
    <property type="match status" value="1"/>
</dbReference>
<dbReference type="PANTHER" id="PTHR17630:SF44">
    <property type="entry name" value="PROTEIN AIM2"/>
    <property type="match status" value="1"/>
</dbReference>
<feature type="domain" description="Dienelactone hydrolase" evidence="1">
    <location>
        <begin position="27"/>
        <end position="233"/>
    </location>
</feature>
<evidence type="ECO:0000259" key="1">
    <source>
        <dbReference type="Pfam" id="PF01738"/>
    </source>
</evidence>
<dbReference type="EMBL" id="KK100234">
    <property type="protein sequence ID" value="KIZ07756.1"/>
    <property type="molecule type" value="Genomic_DNA"/>
</dbReference>
<accession>A0A0D2NUI3</accession>
<dbReference type="OrthoDB" id="17560at2759"/>
<dbReference type="GeneID" id="25726319"/>
<sequence>MCECKALPIRFDYTPKGKVEALGGDLEGYVVAGTKPAAIIMLYDIFGYTEYPQIKQVCDHLSAATGFTVAIPDVFRGKPWSMAKSPAKPEDNLIGWIQSVGSYAKVSSDLKLTVDFLRARGAERFGIAGTCWGASIALTACSQPDGVFEACAGLHPSLFGKDKEFAEALLRPVALVSARGDPLETVQEVVNGKPDLAPKCIWKRMDDVEHGFCAARGDYKNEVVTQRVAEAVQLLAGFFTSNVA</sequence>
<dbReference type="GO" id="GO:0016787">
    <property type="term" value="F:hydrolase activity"/>
    <property type="evidence" value="ECO:0007669"/>
    <property type="project" value="InterPro"/>
</dbReference>
<dbReference type="PANTHER" id="PTHR17630">
    <property type="entry name" value="DIENELACTONE HYDROLASE"/>
    <property type="match status" value="1"/>
</dbReference>
<dbReference type="SUPFAM" id="SSF53474">
    <property type="entry name" value="alpha/beta-Hydrolases"/>
    <property type="match status" value="1"/>
</dbReference>
<dbReference type="Gene3D" id="3.40.50.1820">
    <property type="entry name" value="alpha/beta hydrolase"/>
    <property type="match status" value="1"/>
</dbReference>
<organism evidence="2 3">
    <name type="scientific">Monoraphidium neglectum</name>
    <dbReference type="NCBI Taxonomy" id="145388"/>
    <lineage>
        <taxon>Eukaryota</taxon>
        <taxon>Viridiplantae</taxon>
        <taxon>Chlorophyta</taxon>
        <taxon>core chlorophytes</taxon>
        <taxon>Chlorophyceae</taxon>
        <taxon>CS clade</taxon>
        <taxon>Sphaeropleales</taxon>
        <taxon>Selenastraceae</taxon>
        <taxon>Monoraphidium</taxon>
    </lineage>
</organism>